<evidence type="ECO:0000313" key="1">
    <source>
        <dbReference type="EMBL" id="GBH33509.1"/>
    </source>
</evidence>
<protein>
    <submittedName>
        <fullName evidence="1">Uncharacterized protein</fullName>
    </submittedName>
</protein>
<reference evidence="1 2" key="1">
    <citation type="submission" date="2018-05" db="EMBL/GenBank/DDBJ databases">
        <title>genome sequencing of Nitrosopumilus sp. NM25.</title>
        <authorList>
            <person name="Mori K."/>
            <person name="Nakagawa T."/>
        </authorList>
    </citation>
    <scope>NUCLEOTIDE SEQUENCE [LARGE SCALE GENOMIC DNA]</scope>
    <source>
        <strain evidence="1 2">NM25</strain>
    </source>
</reference>
<proteinExistence type="predicted"/>
<dbReference type="GeneID" id="76209637"/>
<keyword evidence="2" id="KW-1185">Reference proteome</keyword>
<sequence length="58" mass="6279">MSNEKNKQTELESIKNLLILLLIKSGATSSEIATCLGVDSSGIRKKFPTRKNKSKGGD</sequence>
<accession>A0A2S2KPF2</accession>
<organism evidence="1 2">
    <name type="scientific">Nitrosopumilus zosterae</name>
    <dbReference type="NCBI Taxonomy" id="718286"/>
    <lineage>
        <taxon>Archaea</taxon>
        <taxon>Nitrososphaerota</taxon>
        <taxon>Nitrososphaeria</taxon>
        <taxon>Nitrosopumilales</taxon>
        <taxon>Nitrosopumilaceae</taxon>
        <taxon>Nitrosopumilus</taxon>
    </lineage>
</organism>
<dbReference type="RefSeq" id="WP_160049187.1">
    <property type="nucleotide sequence ID" value="NZ_AP026695.1"/>
</dbReference>
<evidence type="ECO:0000313" key="2">
    <source>
        <dbReference type="Proteomes" id="UP000245829"/>
    </source>
</evidence>
<dbReference type="EMBL" id="BGKI01000001">
    <property type="protein sequence ID" value="GBH33509.1"/>
    <property type="molecule type" value="Genomic_DNA"/>
</dbReference>
<dbReference type="Proteomes" id="UP000245829">
    <property type="component" value="Unassembled WGS sequence"/>
</dbReference>
<comment type="caution">
    <text evidence="1">The sequence shown here is derived from an EMBL/GenBank/DDBJ whole genome shotgun (WGS) entry which is preliminary data.</text>
</comment>
<gene>
    <name evidence="1" type="ORF">NZNM25_03000</name>
</gene>
<dbReference type="AlphaFoldDB" id="A0A2S2KPF2"/>
<name>A0A2S2KPF2_9ARCH</name>